<dbReference type="Pfam" id="PF03928">
    <property type="entry name" value="HbpS-like"/>
    <property type="match status" value="1"/>
</dbReference>
<accession>A0ABT9DEC3</accession>
<dbReference type="Gene3D" id="3.30.450.150">
    <property type="entry name" value="Haem-degrading domain"/>
    <property type="match status" value="1"/>
</dbReference>
<evidence type="ECO:0000313" key="1">
    <source>
        <dbReference type="EMBL" id="MDO8107743.1"/>
    </source>
</evidence>
<dbReference type="NCBIfam" id="NF002696">
    <property type="entry name" value="PRK02487.1-5"/>
    <property type="match status" value="1"/>
</dbReference>
<comment type="caution">
    <text evidence="1">The sequence shown here is derived from an EMBL/GenBank/DDBJ whole genome shotgun (WGS) entry which is preliminary data.</text>
</comment>
<reference evidence="1 2" key="1">
    <citation type="submission" date="2023-07" db="EMBL/GenBank/DDBJ databases">
        <title>Description of novel actinomycetes strains, isolated from tidal flat sediment.</title>
        <authorList>
            <person name="Lu C."/>
        </authorList>
    </citation>
    <scope>NUCLEOTIDE SEQUENCE [LARGE SCALE GENOMIC DNA]</scope>
    <source>
        <strain evidence="1 2">SYSU T00b441</strain>
    </source>
</reference>
<dbReference type="InterPro" id="IPR038084">
    <property type="entry name" value="PduO/GlcC-like_sf"/>
</dbReference>
<dbReference type="EMBL" id="JAUQYP010000001">
    <property type="protein sequence ID" value="MDO8107743.1"/>
    <property type="molecule type" value="Genomic_DNA"/>
</dbReference>
<proteinExistence type="predicted"/>
<protein>
    <submittedName>
        <fullName evidence="1">Heme-degrading domain-containing protein</fullName>
    </submittedName>
</protein>
<name>A0ABT9DEC3_9CELL</name>
<dbReference type="InterPro" id="IPR010371">
    <property type="entry name" value="YBR137W-like"/>
</dbReference>
<dbReference type="PIRSF" id="PIRSF008757">
    <property type="entry name" value="UCP008757"/>
    <property type="match status" value="1"/>
</dbReference>
<sequence>MSDADIVARLEVELARLVLEHFDHNDAWALGCALVELAQERSHPVAIDIHLGRQQVFHAALPGSSAENDLWIARKRAVVELTGEPSYLVGRRHAAAGTDFHELTGLPVRDYATHGGAVPILVRSVGPVGVAAVSGLAQADDHALVVEAIEQMFEVGE</sequence>
<keyword evidence="2" id="KW-1185">Reference proteome</keyword>
<dbReference type="SUPFAM" id="SSF143744">
    <property type="entry name" value="GlcG-like"/>
    <property type="match status" value="1"/>
</dbReference>
<dbReference type="InterPro" id="IPR005624">
    <property type="entry name" value="PduO/GlcC-like"/>
</dbReference>
<dbReference type="PANTHER" id="PTHR28255:SF1">
    <property type="entry name" value="UPF0303 PROTEIN YBR137W"/>
    <property type="match status" value="1"/>
</dbReference>
<dbReference type="PANTHER" id="PTHR28255">
    <property type="match status" value="1"/>
</dbReference>
<evidence type="ECO:0000313" key="2">
    <source>
        <dbReference type="Proteomes" id="UP001232536"/>
    </source>
</evidence>
<organism evidence="1 2">
    <name type="scientific">Actinotalea lenta</name>
    <dbReference type="NCBI Taxonomy" id="3064654"/>
    <lineage>
        <taxon>Bacteria</taxon>
        <taxon>Bacillati</taxon>
        <taxon>Actinomycetota</taxon>
        <taxon>Actinomycetes</taxon>
        <taxon>Micrococcales</taxon>
        <taxon>Cellulomonadaceae</taxon>
        <taxon>Actinotalea</taxon>
    </lineage>
</organism>
<dbReference type="Proteomes" id="UP001232536">
    <property type="component" value="Unassembled WGS sequence"/>
</dbReference>
<dbReference type="RefSeq" id="WP_304601352.1">
    <property type="nucleotide sequence ID" value="NZ_JAUQYO010000001.1"/>
</dbReference>
<gene>
    <name evidence="1" type="ORF">Q6348_11100</name>
</gene>